<evidence type="ECO:0000256" key="1">
    <source>
        <dbReference type="ARBA" id="ARBA00004613"/>
    </source>
</evidence>
<dbReference type="Pfam" id="PF00188">
    <property type="entry name" value="CAP"/>
    <property type="match status" value="1"/>
</dbReference>
<evidence type="ECO:0000259" key="6">
    <source>
        <dbReference type="SMART" id="SM00198"/>
    </source>
</evidence>
<evidence type="ECO:0000256" key="5">
    <source>
        <dbReference type="SAM" id="SignalP"/>
    </source>
</evidence>
<dbReference type="AlphaFoldDB" id="A0A7R8UED3"/>
<dbReference type="PIRSF" id="PIRSF038921">
    <property type="entry name" value="P14a"/>
    <property type="match status" value="1"/>
</dbReference>
<feature type="chain" id="PRO_5030649683" description="SCP domain-containing protein" evidence="5">
    <location>
        <begin position="21"/>
        <end position="273"/>
    </location>
</feature>
<reference evidence="7 8" key="1">
    <citation type="submission" date="2020-11" db="EMBL/GenBank/DDBJ databases">
        <authorList>
            <person name="Wallbank WR R."/>
            <person name="Pardo Diaz C."/>
            <person name="Kozak K."/>
            <person name="Martin S."/>
            <person name="Jiggins C."/>
            <person name="Moest M."/>
            <person name="Warren A I."/>
            <person name="Generalovic N T."/>
            <person name="Byers J.R.P. K."/>
            <person name="Montejo-Kovacevich G."/>
            <person name="Yen C E."/>
        </authorList>
    </citation>
    <scope>NUCLEOTIDE SEQUENCE [LARGE SCALE GENOMIC DNA]</scope>
</reference>
<dbReference type="InParanoid" id="A0A7R8UED3"/>
<dbReference type="InterPro" id="IPR002413">
    <property type="entry name" value="V5_allergen-like"/>
</dbReference>
<evidence type="ECO:0000256" key="3">
    <source>
        <dbReference type="ARBA" id="ARBA00022525"/>
    </source>
</evidence>
<sequence>MLSPAAWLALALTAAYFCSGVHFYDYCKMEVNCSKGKHIACHPEQMFSKSGRGVPTKNWTRIVMTKELRQVLIDAHNEKRNAVACGDGAIKDKDGKTYPKATRMRELVWDTELEYIARMHADQCIFAHDDCRLSSKYRHAGQNLAMRMSTSASGPAIEAVLKFVNAWFVEFKDCAIGEVDAVGSTSTDKQIGHFTVMVNERVTRLGCALTRCVQKPEKNQKYMLLLTCDYSFTNMKRLRMYTKGNSAASKCDEVKSTKSARYKCLCTHSDYQL</sequence>
<dbReference type="PANTHER" id="PTHR10334">
    <property type="entry name" value="CYSTEINE-RICH SECRETORY PROTEIN-RELATED"/>
    <property type="match status" value="1"/>
</dbReference>
<dbReference type="EMBL" id="LR899009">
    <property type="protein sequence ID" value="CAD7079256.1"/>
    <property type="molecule type" value="Genomic_DNA"/>
</dbReference>
<dbReference type="InterPro" id="IPR014044">
    <property type="entry name" value="CAP_dom"/>
</dbReference>
<name>A0A7R8UED3_HERIL</name>
<dbReference type="CDD" id="cd05380">
    <property type="entry name" value="CAP_euk"/>
    <property type="match status" value="1"/>
</dbReference>
<gene>
    <name evidence="7" type="ORF">HERILL_LOCUS2477</name>
</gene>
<dbReference type="InterPro" id="IPR034763">
    <property type="entry name" value="P14a_insect"/>
</dbReference>
<dbReference type="OMA" id="LAECNVK"/>
<evidence type="ECO:0000313" key="8">
    <source>
        <dbReference type="Proteomes" id="UP000594454"/>
    </source>
</evidence>
<dbReference type="Gene3D" id="3.40.33.10">
    <property type="entry name" value="CAP"/>
    <property type="match status" value="1"/>
</dbReference>
<feature type="signal peptide" evidence="5">
    <location>
        <begin position="1"/>
        <end position="20"/>
    </location>
</feature>
<dbReference type="InterPro" id="IPR001283">
    <property type="entry name" value="CRISP-related"/>
</dbReference>
<keyword evidence="4 5" id="KW-0732">Signal</keyword>
<protein>
    <recommendedName>
        <fullName evidence="6">SCP domain-containing protein</fullName>
    </recommendedName>
</protein>
<dbReference type="SMART" id="SM00198">
    <property type="entry name" value="SCP"/>
    <property type="match status" value="1"/>
</dbReference>
<dbReference type="InterPro" id="IPR035940">
    <property type="entry name" value="CAP_sf"/>
</dbReference>
<accession>A0A7R8UED3</accession>
<dbReference type="PRINTS" id="PR00838">
    <property type="entry name" value="V5ALLERGEN"/>
</dbReference>
<evidence type="ECO:0000256" key="4">
    <source>
        <dbReference type="ARBA" id="ARBA00022729"/>
    </source>
</evidence>
<comment type="subcellular location">
    <subcellularLocation>
        <location evidence="1">Secreted</location>
    </subcellularLocation>
</comment>
<evidence type="ECO:0000256" key="2">
    <source>
        <dbReference type="ARBA" id="ARBA00009923"/>
    </source>
</evidence>
<proteinExistence type="inferred from homology"/>
<organism evidence="7 8">
    <name type="scientific">Hermetia illucens</name>
    <name type="common">Black soldier fly</name>
    <dbReference type="NCBI Taxonomy" id="343691"/>
    <lineage>
        <taxon>Eukaryota</taxon>
        <taxon>Metazoa</taxon>
        <taxon>Ecdysozoa</taxon>
        <taxon>Arthropoda</taxon>
        <taxon>Hexapoda</taxon>
        <taxon>Insecta</taxon>
        <taxon>Pterygota</taxon>
        <taxon>Neoptera</taxon>
        <taxon>Endopterygota</taxon>
        <taxon>Diptera</taxon>
        <taxon>Brachycera</taxon>
        <taxon>Stratiomyomorpha</taxon>
        <taxon>Stratiomyidae</taxon>
        <taxon>Hermetiinae</taxon>
        <taxon>Hermetia</taxon>
    </lineage>
</organism>
<comment type="similarity">
    <text evidence="2">Belongs to the CRISP family.</text>
</comment>
<dbReference type="SUPFAM" id="SSF55797">
    <property type="entry name" value="PR-1-like"/>
    <property type="match status" value="1"/>
</dbReference>
<evidence type="ECO:0000313" key="7">
    <source>
        <dbReference type="EMBL" id="CAD7079256.1"/>
    </source>
</evidence>
<dbReference type="OrthoDB" id="414826at2759"/>
<keyword evidence="8" id="KW-1185">Reference proteome</keyword>
<dbReference type="Proteomes" id="UP000594454">
    <property type="component" value="Chromosome 1"/>
</dbReference>
<keyword evidence="3" id="KW-0964">Secreted</keyword>
<feature type="domain" description="SCP" evidence="6">
    <location>
        <begin position="67"/>
        <end position="237"/>
    </location>
</feature>
<dbReference type="GO" id="GO:0005576">
    <property type="term" value="C:extracellular region"/>
    <property type="evidence" value="ECO:0007669"/>
    <property type="project" value="UniProtKB-SubCell"/>
</dbReference>